<gene>
    <name evidence="3" type="ORF">JAW44_002939</name>
</gene>
<dbReference type="EMBL" id="DACUGV010000004">
    <property type="protein sequence ID" value="HAT7593174.1"/>
    <property type="molecule type" value="Genomic_DNA"/>
</dbReference>
<reference evidence="3" key="1">
    <citation type="journal article" date="2018" name="Genome Biol.">
        <title>SKESA: strategic k-mer extension for scrupulous assemblies.</title>
        <authorList>
            <person name="Souvorov A."/>
            <person name="Agarwala R."/>
            <person name="Lipman D.J."/>
        </authorList>
    </citation>
    <scope>NUCLEOTIDE SEQUENCE</scope>
    <source>
        <strain evidence="3">RS189</strain>
    </source>
</reference>
<evidence type="ECO:0000259" key="2">
    <source>
        <dbReference type="Pfam" id="PF00419"/>
    </source>
</evidence>
<dbReference type="GO" id="GO:0043709">
    <property type="term" value="P:cell adhesion involved in single-species biofilm formation"/>
    <property type="evidence" value="ECO:0007669"/>
    <property type="project" value="TreeGrafter"/>
</dbReference>
<evidence type="ECO:0000313" key="4">
    <source>
        <dbReference type="Proteomes" id="UP000867745"/>
    </source>
</evidence>
<dbReference type="Pfam" id="PF00419">
    <property type="entry name" value="Fimbrial"/>
    <property type="match status" value="1"/>
</dbReference>
<comment type="caution">
    <text evidence="3">The sequence shown here is derived from an EMBL/GenBank/DDBJ whole genome shotgun (WGS) entry which is preliminary data.</text>
</comment>
<dbReference type="InterPro" id="IPR000259">
    <property type="entry name" value="Adhesion_dom_fimbrial"/>
</dbReference>
<dbReference type="Gene3D" id="2.60.40.1090">
    <property type="entry name" value="Fimbrial-type adhesion domain"/>
    <property type="match status" value="1"/>
</dbReference>
<dbReference type="InterPro" id="IPR050263">
    <property type="entry name" value="Bact_Fimbrial_Adh_Pro"/>
</dbReference>
<dbReference type="PANTHER" id="PTHR33420">
    <property type="entry name" value="FIMBRIAL SUBUNIT ELFA-RELATED"/>
    <property type="match status" value="1"/>
</dbReference>
<dbReference type="AlphaFoldDB" id="A0AA38DSB5"/>
<keyword evidence="1" id="KW-0732">Signal</keyword>
<evidence type="ECO:0000256" key="1">
    <source>
        <dbReference type="SAM" id="SignalP"/>
    </source>
</evidence>
<dbReference type="InterPro" id="IPR036937">
    <property type="entry name" value="Adhesion_dom_fimbrial_sf"/>
</dbReference>
<reference evidence="3" key="2">
    <citation type="submission" date="2020-11" db="EMBL/GenBank/DDBJ databases">
        <authorList>
            <consortium name="NCBI Pathogen Detection Project"/>
        </authorList>
    </citation>
    <scope>NUCLEOTIDE SEQUENCE</scope>
    <source>
        <strain evidence="3">RS189</strain>
    </source>
</reference>
<feature type="signal peptide" evidence="1">
    <location>
        <begin position="1"/>
        <end position="23"/>
    </location>
</feature>
<dbReference type="RefSeq" id="WP_137365171.1">
    <property type="nucleotide sequence ID" value="NZ_JAYMFA010000002.1"/>
</dbReference>
<dbReference type="SUPFAM" id="SSF49401">
    <property type="entry name" value="Bacterial adhesins"/>
    <property type="match status" value="1"/>
</dbReference>
<proteinExistence type="predicted"/>
<name>A0AA38DSB5_9ENTR</name>
<organism evidence="3 4">
    <name type="scientific">Citrobacter werkmanii</name>
    <dbReference type="NCBI Taxonomy" id="67827"/>
    <lineage>
        <taxon>Bacteria</taxon>
        <taxon>Pseudomonadati</taxon>
        <taxon>Pseudomonadota</taxon>
        <taxon>Gammaproteobacteria</taxon>
        <taxon>Enterobacterales</taxon>
        <taxon>Enterobacteriaceae</taxon>
        <taxon>Citrobacter</taxon>
        <taxon>Citrobacter freundii complex</taxon>
    </lineage>
</organism>
<evidence type="ECO:0000313" key="3">
    <source>
        <dbReference type="EMBL" id="HAT7593174.1"/>
    </source>
</evidence>
<feature type="chain" id="PRO_5041369093" evidence="1">
    <location>
        <begin position="24"/>
        <end position="190"/>
    </location>
</feature>
<dbReference type="GO" id="GO:0009289">
    <property type="term" value="C:pilus"/>
    <property type="evidence" value="ECO:0007669"/>
    <property type="project" value="InterPro"/>
</dbReference>
<dbReference type="InterPro" id="IPR008966">
    <property type="entry name" value="Adhesion_dom_sf"/>
</dbReference>
<dbReference type="Proteomes" id="UP000867745">
    <property type="component" value="Unassembled WGS sequence"/>
</dbReference>
<dbReference type="PANTHER" id="PTHR33420:SF33">
    <property type="entry name" value="MINOR FIMBRIAL SUBUNIT"/>
    <property type="match status" value="1"/>
</dbReference>
<accession>A0AA38DSB5</accession>
<protein>
    <submittedName>
        <fullName evidence="3">Fimbrial protein</fullName>
    </submittedName>
</protein>
<sequence length="190" mass="20204">MRTHHVVNSLALTSALLTQSAFSSTQGLSLNFTAVIEETTCLMKVSPLSNASLSGSDAQYALTIPNIGIAELLKATASTEGSFKLKPEECNNAIASIAMTIKGVTLSTTNFMIKNDLTEGNAENVGLGFKPAGSDDSSRLRLDGTQQTDWSQSQIADGMELSAFFRRASTSVSPTTGDFQAKAIFTFTYK</sequence>
<feature type="domain" description="Fimbrial-type adhesion" evidence="2">
    <location>
        <begin position="58"/>
        <end position="190"/>
    </location>
</feature>